<evidence type="ECO:0000313" key="5">
    <source>
        <dbReference type="EMBL" id="NIZ46452.1"/>
    </source>
</evidence>
<dbReference type="PANTHER" id="PTHR43293:SF1">
    <property type="entry name" value="ACETATE COA-TRANSFERASE YDIF"/>
    <property type="match status" value="1"/>
</dbReference>
<evidence type="ECO:0000256" key="2">
    <source>
        <dbReference type="ARBA" id="ARBA00022679"/>
    </source>
</evidence>
<gene>
    <name evidence="5" type="ORF">HCT46_00720</name>
</gene>
<reference evidence="5" key="1">
    <citation type="submission" date="2020-03" db="EMBL/GenBank/DDBJ databases">
        <title>Spirochaetal bacteria isolated from arthropods constitute a novel genus Entomospira genus novum within the order Spirochaetales.</title>
        <authorList>
            <person name="Grana-Miraglia L."/>
            <person name="Sikutova S."/>
            <person name="Fingerle V."/>
            <person name="Sing A."/>
            <person name="Castillo-Ramirez S."/>
            <person name="Margos G."/>
            <person name="Rudolf I."/>
        </authorList>
    </citation>
    <scope>NUCLEOTIDE SEQUENCE</scope>
    <source>
        <strain evidence="5">BR208</strain>
    </source>
</reference>
<proteinExistence type="inferred from homology"/>
<dbReference type="Proteomes" id="UP000752013">
    <property type="component" value="Unassembled WGS sequence"/>
</dbReference>
<comment type="caution">
    <text evidence="5">The sequence shown here is derived from an EMBL/GenBank/DDBJ whole genome shotgun (WGS) entry which is preliminary data.</text>
</comment>
<feature type="active site" description="5-glutamyl coenzyme A thioester intermediate" evidence="4">
    <location>
        <position position="329"/>
    </location>
</feature>
<name>A0A968GCA6_9SPIO</name>
<dbReference type="GO" id="GO:0046952">
    <property type="term" value="P:ketone body catabolic process"/>
    <property type="evidence" value="ECO:0007669"/>
    <property type="project" value="InterPro"/>
</dbReference>
<dbReference type="Gene3D" id="3.40.1080.10">
    <property type="entry name" value="Glutaconate Coenzyme A-transferase"/>
    <property type="match status" value="2"/>
</dbReference>
<evidence type="ECO:0000313" key="6">
    <source>
        <dbReference type="Proteomes" id="UP000752013"/>
    </source>
</evidence>
<dbReference type="EMBL" id="JAATLK010000001">
    <property type="protein sequence ID" value="NIZ46452.1"/>
    <property type="molecule type" value="Genomic_DNA"/>
</dbReference>
<protein>
    <recommendedName>
        <fullName evidence="7">Acyl CoA:acetate/3-ketoacid CoA transferase</fullName>
    </recommendedName>
</protein>
<dbReference type="InterPro" id="IPR014388">
    <property type="entry name" value="3-oxoacid_CoA-transferase"/>
</dbReference>
<comment type="similarity">
    <text evidence="1 3">Belongs to the 3-oxoacid CoA-transferase family.</text>
</comment>
<dbReference type="PANTHER" id="PTHR43293">
    <property type="entry name" value="ACETATE COA-TRANSFERASE YDIF"/>
    <property type="match status" value="1"/>
</dbReference>
<dbReference type="SMART" id="SM00882">
    <property type="entry name" value="CoA_trans"/>
    <property type="match status" value="1"/>
</dbReference>
<dbReference type="GO" id="GO:0008410">
    <property type="term" value="F:CoA-transferase activity"/>
    <property type="evidence" value="ECO:0007669"/>
    <property type="project" value="InterPro"/>
</dbReference>
<dbReference type="InterPro" id="IPR037171">
    <property type="entry name" value="NagB/RpiA_transferase-like"/>
</dbReference>
<evidence type="ECO:0008006" key="7">
    <source>
        <dbReference type="Google" id="ProtNLM"/>
    </source>
</evidence>
<dbReference type="Pfam" id="PF01144">
    <property type="entry name" value="CoA_trans"/>
    <property type="match status" value="1"/>
</dbReference>
<accession>A0A968GCA6</accession>
<dbReference type="AlphaFoldDB" id="A0A968GCA6"/>
<organism evidence="5 6">
    <name type="scientific">Entomospira nematocerorum</name>
    <dbReference type="NCBI Taxonomy" id="2719987"/>
    <lineage>
        <taxon>Bacteria</taxon>
        <taxon>Pseudomonadati</taxon>
        <taxon>Spirochaetota</taxon>
        <taxon>Spirochaetia</taxon>
        <taxon>Spirochaetales</taxon>
        <taxon>Spirochaetaceae</taxon>
        <taxon>Entomospira</taxon>
    </lineage>
</organism>
<dbReference type="PIRSF" id="PIRSF000858">
    <property type="entry name" value="SCOT-t"/>
    <property type="match status" value="1"/>
</dbReference>
<dbReference type="InterPro" id="IPR004165">
    <property type="entry name" value="CoA_trans_fam_I"/>
</dbReference>
<evidence type="ECO:0000256" key="4">
    <source>
        <dbReference type="PIRSR" id="PIRSR000858-1"/>
    </source>
</evidence>
<keyword evidence="2 3" id="KW-0808">Transferase</keyword>
<sequence length="522" mass="57177">MNVQFITSDQAVALINDNEVLTSGGFIGTAVPEELFYALEQRFLQTQKPRNLTLFLPTSQGDAKEKGANHLAHEGLLKCVIAGHWGLMPKLGKMALDNRIEAYNFPQGTIVQAMRAMGAGMDGFLSKTGIGTFIDPREEGGKVNAKTTTNRVDVVNINGDEFLWYNLPKPTFAFLRGTYADRNGNITMKREALTTEMLTQAILTHNAGGTVVVQVERVLDVGEIYPHEVIIPGAFVDYVVEVSDQTMHMQTYGTSFNEDFISPSQQEIMENASIENTLPLDERKIIARRSALMLDKSKRLLNYGIGMPEAIPLVLAEEGAGNQFIPTVEPGIVGGTPAGGLNFGASSRPWAIIDQPYMFDFYDGGGLDVAFLGLAQCDQYGNINVSRFGSKFAGCGGFINISQNAKEIVFCGTFTAGGLKVTVKDGALVILEEGKSKKFLEHVEQITFSGREAVKQGKKTTYITERAVFELTSDGFMLTEIAPGVELQRDIFNQMEFMPLVSENLETMSTAIFQTALMNLTF</sequence>
<dbReference type="SUPFAM" id="SSF100950">
    <property type="entry name" value="NagB/RpiA/CoA transferase-like"/>
    <property type="match status" value="2"/>
</dbReference>
<evidence type="ECO:0000256" key="3">
    <source>
        <dbReference type="PIRNR" id="PIRNR000858"/>
    </source>
</evidence>
<evidence type="ECO:0000256" key="1">
    <source>
        <dbReference type="ARBA" id="ARBA00007154"/>
    </source>
</evidence>
<keyword evidence="6" id="KW-1185">Reference proteome</keyword>